<reference evidence="1" key="1">
    <citation type="journal article" date="2019" name="bioRxiv">
        <title>The Genome of the Zebra Mussel, Dreissena polymorpha: A Resource for Invasive Species Research.</title>
        <authorList>
            <person name="McCartney M.A."/>
            <person name="Auch B."/>
            <person name="Kono T."/>
            <person name="Mallez S."/>
            <person name="Zhang Y."/>
            <person name="Obille A."/>
            <person name="Becker A."/>
            <person name="Abrahante J.E."/>
            <person name="Garbe J."/>
            <person name="Badalamenti J.P."/>
            <person name="Herman A."/>
            <person name="Mangelson H."/>
            <person name="Liachko I."/>
            <person name="Sullivan S."/>
            <person name="Sone E.D."/>
            <person name="Koren S."/>
            <person name="Silverstein K.A.T."/>
            <person name="Beckman K.B."/>
            <person name="Gohl D.M."/>
        </authorList>
    </citation>
    <scope>NUCLEOTIDE SEQUENCE</scope>
    <source>
        <strain evidence="1">Duluth1</strain>
        <tissue evidence="1">Whole animal</tissue>
    </source>
</reference>
<proteinExistence type="predicted"/>
<keyword evidence="2" id="KW-1185">Reference proteome</keyword>
<gene>
    <name evidence="1" type="ORF">DPMN_141109</name>
</gene>
<organism evidence="1 2">
    <name type="scientific">Dreissena polymorpha</name>
    <name type="common">Zebra mussel</name>
    <name type="synonym">Mytilus polymorpha</name>
    <dbReference type="NCBI Taxonomy" id="45954"/>
    <lineage>
        <taxon>Eukaryota</taxon>
        <taxon>Metazoa</taxon>
        <taxon>Spiralia</taxon>
        <taxon>Lophotrochozoa</taxon>
        <taxon>Mollusca</taxon>
        <taxon>Bivalvia</taxon>
        <taxon>Autobranchia</taxon>
        <taxon>Heteroconchia</taxon>
        <taxon>Euheterodonta</taxon>
        <taxon>Imparidentia</taxon>
        <taxon>Neoheterodontei</taxon>
        <taxon>Myida</taxon>
        <taxon>Dreissenoidea</taxon>
        <taxon>Dreissenidae</taxon>
        <taxon>Dreissena</taxon>
    </lineage>
</organism>
<evidence type="ECO:0000313" key="2">
    <source>
        <dbReference type="Proteomes" id="UP000828390"/>
    </source>
</evidence>
<dbReference type="Proteomes" id="UP000828390">
    <property type="component" value="Unassembled WGS sequence"/>
</dbReference>
<name>A0A9D4G8S2_DREPO</name>
<evidence type="ECO:0000313" key="1">
    <source>
        <dbReference type="EMBL" id="KAH3812671.1"/>
    </source>
</evidence>
<dbReference type="AlphaFoldDB" id="A0A9D4G8S2"/>
<reference evidence="1" key="2">
    <citation type="submission" date="2020-11" db="EMBL/GenBank/DDBJ databases">
        <authorList>
            <person name="McCartney M.A."/>
            <person name="Auch B."/>
            <person name="Kono T."/>
            <person name="Mallez S."/>
            <person name="Becker A."/>
            <person name="Gohl D.M."/>
            <person name="Silverstein K.A.T."/>
            <person name="Koren S."/>
            <person name="Bechman K.B."/>
            <person name="Herman A."/>
            <person name="Abrahante J.E."/>
            <person name="Garbe J."/>
        </authorList>
    </citation>
    <scope>NUCLEOTIDE SEQUENCE</scope>
    <source>
        <strain evidence="1">Duluth1</strain>
        <tissue evidence="1">Whole animal</tissue>
    </source>
</reference>
<accession>A0A9D4G8S2</accession>
<protein>
    <submittedName>
        <fullName evidence="1">Uncharacterized protein</fullName>
    </submittedName>
</protein>
<sequence length="64" mass="7618">MDVIMVQNRYAAKRVNSMPTTSSMNMRQQTIPSTRMSQFLIQYAIRELVTWRQSIRKHCRLSVQ</sequence>
<dbReference type="EMBL" id="JAIWYP010000006">
    <property type="protein sequence ID" value="KAH3812671.1"/>
    <property type="molecule type" value="Genomic_DNA"/>
</dbReference>
<comment type="caution">
    <text evidence="1">The sequence shown here is derived from an EMBL/GenBank/DDBJ whole genome shotgun (WGS) entry which is preliminary data.</text>
</comment>